<gene>
    <name evidence="1" type="ORF">O6H91_21G026500</name>
</gene>
<evidence type="ECO:0000313" key="2">
    <source>
        <dbReference type="Proteomes" id="UP001162992"/>
    </source>
</evidence>
<comment type="caution">
    <text evidence="1">The sequence shown here is derived from an EMBL/GenBank/DDBJ whole genome shotgun (WGS) entry which is preliminary data.</text>
</comment>
<dbReference type="EMBL" id="CM055112">
    <property type="protein sequence ID" value="KAJ7517492.1"/>
    <property type="molecule type" value="Genomic_DNA"/>
</dbReference>
<protein>
    <submittedName>
        <fullName evidence="1">Uncharacterized protein</fullName>
    </submittedName>
</protein>
<organism evidence="1 2">
    <name type="scientific">Diphasiastrum complanatum</name>
    <name type="common">Issler's clubmoss</name>
    <name type="synonym">Lycopodium complanatum</name>
    <dbReference type="NCBI Taxonomy" id="34168"/>
    <lineage>
        <taxon>Eukaryota</taxon>
        <taxon>Viridiplantae</taxon>
        <taxon>Streptophyta</taxon>
        <taxon>Embryophyta</taxon>
        <taxon>Tracheophyta</taxon>
        <taxon>Lycopodiopsida</taxon>
        <taxon>Lycopodiales</taxon>
        <taxon>Lycopodiaceae</taxon>
        <taxon>Lycopodioideae</taxon>
        <taxon>Diphasiastrum</taxon>
    </lineage>
</organism>
<proteinExistence type="predicted"/>
<name>A0ACC2AIY6_DIPCM</name>
<sequence>MDYTDSSMMWPTLSFTSCKGHAHWLPPRAEIRSITCASIERAQIVGPRTISNLPVVLHIHEVNDADRSEFIFRSSTSHMMLLLLRMQSVMHSLHMLLELVEYDKDKCLRVQAHKADSSLHWLIYGMHILFGYQSSFLCSCYQ</sequence>
<accession>A0ACC2AIY6</accession>
<dbReference type="Proteomes" id="UP001162992">
    <property type="component" value="Chromosome 21"/>
</dbReference>
<keyword evidence="2" id="KW-1185">Reference proteome</keyword>
<evidence type="ECO:0000313" key="1">
    <source>
        <dbReference type="EMBL" id="KAJ7517492.1"/>
    </source>
</evidence>
<reference evidence="2" key="1">
    <citation type="journal article" date="2024" name="Proc. Natl. Acad. Sci. U.S.A.">
        <title>Extraordinary preservation of gene collinearity over three hundred million years revealed in homosporous lycophytes.</title>
        <authorList>
            <person name="Li C."/>
            <person name="Wickell D."/>
            <person name="Kuo L.Y."/>
            <person name="Chen X."/>
            <person name="Nie B."/>
            <person name="Liao X."/>
            <person name="Peng D."/>
            <person name="Ji J."/>
            <person name="Jenkins J."/>
            <person name="Williams M."/>
            <person name="Shu S."/>
            <person name="Plott C."/>
            <person name="Barry K."/>
            <person name="Rajasekar S."/>
            <person name="Grimwood J."/>
            <person name="Han X."/>
            <person name="Sun S."/>
            <person name="Hou Z."/>
            <person name="He W."/>
            <person name="Dai G."/>
            <person name="Sun C."/>
            <person name="Schmutz J."/>
            <person name="Leebens-Mack J.H."/>
            <person name="Li F.W."/>
            <person name="Wang L."/>
        </authorList>
    </citation>
    <scope>NUCLEOTIDE SEQUENCE [LARGE SCALE GENOMIC DNA]</scope>
    <source>
        <strain evidence="2">cv. PW_Plant_1</strain>
    </source>
</reference>